<comment type="caution">
    <text evidence="1">The sequence shown here is derived from an EMBL/GenBank/DDBJ whole genome shotgun (WGS) entry which is preliminary data.</text>
</comment>
<protein>
    <submittedName>
        <fullName evidence="1">Uncharacterized protein</fullName>
    </submittedName>
</protein>
<feature type="non-terminal residue" evidence="1">
    <location>
        <position position="1"/>
    </location>
</feature>
<sequence length="221" mass="24228">MDLATPAAPAVGQITDIATAPPVDQSMDIVVATTAVDLTYASASATPPKAPQEKAVRHNFLAVKSKAIYQPQFKFRRWMEGQKRIVSPGESNSIRDIEGGLPALHGEDASVINYVKELEKVEGRLERFYNGDNMMYTRHKWDSKRAKDSEFLVLANSLLKAVGGNVGEMRKDSNKVVIAIGLGQFSGTPGLTSLHSSFLSYFVRKARSLGYIVIGVNEYYS</sequence>
<evidence type="ECO:0000313" key="1">
    <source>
        <dbReference type="EMBL" id="KAF9943624.1"/>
    </source>
</evidence>
<dbReference type="OrthoDB" id="2433906at2759"/>
<dbReference type="Proteomes" id="UP000738359">
    <property type="component" value="Unassembled WGS sequence"/>
</dbReference>
<name>A0A9P6LTQ0_MORAP</name>
<accession>A0A9P6LTQ0</accession>
<gene>
    <name evidence="1" type="ORF">BGZ70_005698</name>
</gene>
<keyword evidence="2" id="KW-1185">Reference proteome</keyword>
<dbReference type="AlphaFoldDB" id="A0A9P6LTQ0"/>
<reference evidence="1" key="1">
    <citation type="journal article" date="2020" name="Fungal Divers.">
        <title>Resolving the Mortierellaceae phylogeny through synthesis of multi-gene phylogenetics and phylogenomics.</title>
        <authorList>
            <person name="Vandepol N."/>
            <person name="Liber J."/>
            <person name="Desiro A."/>
            <person name="Na H."/>
            <person name="Kennedy M."/>
            <person name="Barry K."/>
            <person name="Grigoriev I.V."/>
            <person name="Miller A.N."/>
            <person name="O'Donnell K."/>
            <person name="Stajich J.E."/>
            <person name="Bonito G."/>
        </authorList>
    </citation>
    <scope>NUCLEOTIDE SEQUENCE</scope>
    <source>
        <strain evidence="1">CK1249</strain>
    </source>
</reference>
<dbReference type="EMBL" id="JAAAHY010003045">
    <property type="protein sequence ID" value="KAF9943624.1"/>
    <property type="molecule type" value="Genomic_DNA"/>
</dbReference>
<organism evidence="1 2">
    <name type="scientific">Mortierella alpina</name>
    <name type="common">Oleaginous fungus</name>
    <name type="synonym">Mortierella renispora</name>
    <dbReference type="NCBI Taxonomy" id="64518"/>
    <lineage>
        <taxon>Eukaryota</taxon>
        <taxon>Fungi</taxon>
        <taxon>Fungi incertae sedis</taxon>
        <taxon>Mucoromycota</taxon>
        <taxon>Mortierellomycotina</taxon>
        <taxon>Mortierellomycetes</taxon>
        <taxon>Mortierellales</taxon>
        <taxon>Mortierellaceae</taxon>
        <taxon>Mortierella</taxon>
    </lineage>
</organism>
<evidence type="ECO:0000313" key="2">
    <source>
        <dbReference type="Proteomes" id="UP000738359"/>
    </source>
</evidence>
<proteinExistence type="predicted"/>